<dbReference type="InterPro" id="IPR029030">
    <property type="entry name" value="Caspase-like_dom_sf"/>
</dbReference>
<protein>
    <recommendedName>
        <fullName evidence="2">Gingipain domain-containing protein</fullName>
    </recommendedName>
</protein>
<organism evidence="3 4">
    <name type="scientific">Dyadobacter fermentans</name>
    <dbReference type="NCBI Taxonomy" id="94254"/>
    <lineage>
        <taxon>Bacteria</taxon>
        <taxon>Pseudomonadati</taxon>
        <taxon>Bacteroidota</taxon>
        <taxon>Cytophagia</taxon>
        <taxon>Cytophagales</taxon>
        <taxon>Spirosomataceae</taxon>
        <taxon>Dyadobacter</taxon>
    </lineage>
</organism>
<sequence>MKLKVSAKGIHRVAFSALPAKFSVNRPEKLQLWHRGSQVAILSVANNEILFYGVPNDGSTDSLLYRPMNSRMNPYVSMYSDVSAYFLTVGKENGLRAKIVGSSPVNGAITEFHQQTDVQAFSNEYSLSTLSPIRANFFNSFFEKGASKTGVTVLAGKSISYNFKLTGKIIGSRPLVSVMVHGRSNNARSIEVYAGKNENSVRKVGAIANAYFTASKYSFVLEESDLNADGSGLFVFKSVASDKLERFSVAYYSITYDQRIALNGQSSKELNFPQSSEANTRFKIADGTAETKVYDITSQIAPRILEGKGTDLSISRTKNSALRIYLSNKPIEIAPDKISNVDMVSPEVKKYDYIIITSQPLEAGAVAYAEYRKSAQGGSFAPLVVKITDVYNQFNFGEPSPIAIRRFVDYMLSDGNREKNLFLIGSSTTFNERMVRELPNEVPTIGFPGSDILLVEGLAGAGREIAAVPIGRLAALNNKNIYDYLEKVKEYEQSNATDQSWKKNILHLNGGKSSSEITQLKNILAGLAPIAEKGYIGGKVKPFVKQQGISEVETVNITPEINSGVGLLTYFGHGSPTITDLDFGYITDVTRAYNNQGKYPLMYFNGCGVGNVFSGRTGTNPSSSNRIALSQDWILAPKHGTVAIMANTFSTYVSPTKNYLEKLYSVLFEDPTTSGQSIGKIQIEVAKRIFANGYQEYDVANAHQALLQGDPALKMAYISLPDYKVDNYESITIYSESVEKTLGNSTKLRASVVIKNSGKYFAGEKLSVALKYVYQNGTSEVKYQTVPAIPNQDTVQIEFPIKGALKQIEVKLDQENSIRELSESNNIAELLIDWEQASAQYLYPIERVKDLVHPVLDVTFNDRMIQDMEAIGPLPKIQFELSDDRLMSVDTNLMEIFVKPCADNNCDFQRIAYRDLKVRQSSDRSISVEYGANLSLPGVYEVLVNTKDVSGNSPENPYQIKFQITQVADDINLVCSPNPATDYVRFRLTGIEQKKIIQVDYTIYDVKGIVQAKKSLRPLASVQDWYWTDKLRSGSYIYKAVVSKGDGSAKTITGRLNITN</sequence>
<reference evidence="3 4" key="1">
    <citation type="submission" date="2023-07" db="EMBL/GenBank/DDBJ databases">
        <title>Sorghum-associated microbial communities from plants grown in Nebraska, USA.</title>
        <authorList>
            <person name="Schachtman D."/>
        </authorList>
    </citation>
    <scope>NUCLEOTIDE SEQUENCE [LARGE SCALE GENOMIC DNA]</scope>
    <source>
        <strain evidence="3 4">BE57</strain>
    </source>
</reference>
<evidence type="ECO:0000259" key="2">
    <source>
        <dbReference type="Pfam" id="PF01364"/>
    </source>
</evidence>
<feature type="domain" description="Gingipain" evidence="2">
    <location>
        <begin position="353"/>
        <end position="715"/>
    </location>
</feature>
<dbReference type="SUPFAM" id="SSF52129">
    <property type="entry name" value="Caspase-like"/>
    <property type="match status" value="1"/>
</dbReference>
<dbReference type="Gene3D" id="3.40.50.10390">
    <property type="entry name" value="Gingipain r, domain 1"/>
    <property type="match status" value="1"/>
</dbReference>
<comment type="caution">
    <text evidence="3">The sequence shown here is derived from an EMBL/GenBank/DDBJ whole genome shotgun (WGS) entry which is preliminary data.</text>
</comment>
<dbReference type="Gene3D" id="2.60.40.10">
    <property type="entry name" value="Immunoglobulins"/>
    <property type="match status" value="1"/>
</dbReference>
<dbReference type="EMBL" id="JAVDTI010000013">
    <property type="protein sequence ID" value="MDR6809783.1"/>
    <property type="molecule type" value="Genomic_DNA"/>
</dbReference>
<evidence type="ECO:0000256" key="1">
    <source>
        <dbReference type="ARBA" id="ARBA00022729"/>
    </source>
</evidence>
<accession>A0ABU1R8P4</accession>
<keyword evidence="1" id="KW-0732">Signal</keyword>
<name>A0ABU1R8P4_9BACT</name>
<evidence type="ECO:0000313" key="3">
    <source>
        <dbReference type="EMBL" id="MDR6809783.1"/>
    </source>
</evidence>
<dbReference type="CDD" id="cd02258">
    <property type="entry name" value="Peptidase_C25_N"/>
    <property type="match status" value="1"/>
</dbReference>
<dbReference type="InterPro" id="IPR029031">
    <property type="entry name" value="Gingipain_N_sf"/>
</dbReference>
<evidence type="ECO:0000313" key="4">
    <source>
        <dbReference type="Proteomes" id="UP001264980"/>
    </source>
</evidence>
<gene>
    <name evidence="3" type="ORF">J2W84_006859</name>
</gene>
<dbReference type="Gene3D" id="3.40.50.1460">
    <property type="match status" value="1"/>
</dbReference>
<proteinExistence type="predicted"/>
<keyword evidence="4" id="KW-1185">Reference proteome</keyword>
<dbReference type="InterPro" id="IPR013783">
    <property type="entry name" value="Ig-like_fold"/>
</dbReference>
<dbReference type="Proteomes" id="UP001264980">
    <property type="component" value="Unassembled WGS sequence"/>
</dbReference>
<dbReference type="InterPro" id="IPR001769">
    <property type="entry name" value="Gingipain"/>
</dbReference>
<dbReference type="Pfam" id="PF01364">
    <property type="entry name" value="Peptidase_C25"/>
    <property type="match status" value="1"/>
</dbReference>